<evidence type="ECO:0000313" key="2">
    <source>
        <dbReference type="EMBL" id="ADQ16995.1"/>
    </source>
</evidence>
<gene>
    <name evidence="2" type="ordered locus">Lbys_1275</name>
</gene>
<accession>E4RUX2</accession>
<dbReference type="OrthoDB" id="1430683at2"/>
<dbReference type="GO" id="GO:0003677">
    <property type="term" value="F:DNA binding"/>
    <property type="evidence" value="ECO:0007669"/>
    <property type="project" value="UniProtKB-KW"/>
</dbReference>
<reference key="1">
    <citation type="submission" date="2010-11" db="EMBL/GenBank/DDBJ databases">
        <title>The complete genome of Leadbetterella byssophila DSM 17132.</title>
        <authorList>
            <consortium name="US DOE Joint Genome Institute (JGI-PGF)"/>
            <person name="Lucas S."/>
            <person name="Copeland A."/>
            <person name="Lapidus A."/>
            <person name="Glavina del Rio T."/>
            <person name="Dalin E."/>
            <person name="Tice H."/>
            <person name="Bruce D."/>
            <person name="Goodwin L."/>
            <person name="Pitluck S."/>
            <person name="Kyrpides N."/>
            <person name="Mavromatis K."/>
            <person name="Ivanova N."/>
            <person name="Teshima H."/>
            <person name="Brettin T."/>
            <person name="Detter J.C."/>
            <person name="Han C."/>
            <person name="Tapia R."/>
            <person name="Land M."/>
            <person name="Hauser L."/>
            <person name="Markowitz V."/>
            <person name="Cheng J.-F."/>
            <person name="Hugenholtz P."/>
            <person name="Woyke T."/>
            <person name="Wu D."/>
            <person name="Tindall B."/>
            <person name="Pomrenke H.G."/>
            <person name="Brambilla E."/>
            <person name="Klenk H.-P."/>
            <person name="Eisen J.A."/>
        </authorList>
    </citation>
    <scope>NUCLEOTIDE SEQUENCE [LARGE SCALE GENOMIC DNA]</scope>
    <source>
        <strain>DSM 17132</strain>
    </source>
</reference>
<dbReference type="HOGENOM" id="CLU_148702_1_0_10"/>
<protein>
    <submittedName>
        <fullName evidence="2">LytTr DNA-binding region</fullName>
    </submittedName>
</protein>
<dbReference type="Gene3D" id="2.40.50.1020">
    <property type="entry name" value="LytTr DNA-binding domain"/>
    <property type="match status" value="1"/>
</dbReference>
<dbReference type="EMBL" id="CP002305">
    <property type="protein sequence ID" value="ADQ16995.1"/>
    <property type="molecule type" value="Genomic_DNA"/>
</dbReference>
<evidence type="ECO:0000259" key="1">
    <source>
        <dbReference type="PROSITE" id="PS50930"/>
    </source>
</evidence>
<dbReference type="Pfam" id="PF04397">
    <property type="entry name" value="LytTR"/>
    <property type="match status" value="1"/>
</dbReference>
<dbReference type="PROSITE" id="PS50930">
    <property type="entry name" value="HTH_LYTTR"/>
    <property type="match status" value="1"/>
</dbReference>
<dbReference type="RefSeq" id="WP_013408045.1">
    <property type="nucleotide sequence ID" value="NC_014655.1"/>
</dbReference>
<proteinExistence type="predicted"/>
<evidence type="ECO:0000313" key="3">
    <source>
        <dbReference type="Proteomes" id="UP000007435"/>
    </source>
</evidence>
<dbReference type="InterPro" id="IPR007492">
    <property type="entry name" value="LytTR_DNA-bd_dom"/>
</dbReference>
<keyword evidence="2" id="KW-0238">DNA-binding</keyword>
<dbReference type="AlphaFoldDB" id="E4RUX2"/>
<feature type="domain" description="HTH LytTR-type" evidence="1">
    <location>
        <begin position="1"/>
        <end position="99"/>
    </location>
</feature>
<sequence length="102" mass="11958">MKNETINLNRIMYLKADSNYTEFHFTCGKKQLSPRTLKHHQNRHELKDFLRVNNSLLLNPTYIDGVCKKNSTSIVKLKNGMEVVVSRRRQNVLQAIKQHPSH</sequence>
<name>E4RUX2_LEAB4</name>
<keyword evidence="3" id="KW-1185">Reference proteome</keyword>
<reference evidence="2 3" key="2">
    <citation type="journal article" date="2011" name="Stand. Genomic Sci.">
        <title>Complete genome sequence of Leadbetterella byssophila type strain (4M15).</title>
        <authorList>
            <person name="Abt B."/>
            <person name="Teshima H."/>
            <person name="Lucas S."/>
            <person name="Lapidus A."/>
            <person name="Del Rio T.G."/>
            <person name="Nolan M."/>
            <person name="Tice H."/>
            <person name="Cheng J.F."/>
            <person name="Pitluck S."/>
            <person name="Liolios K."/>
            <person name="Pagani I."/>
            <person name="Ivanova N."/>
            <person name="Mavromatis K."/>
            <person name="Pati A."/>
            <person name="Tapia R."/>
            <person name="Han C."/>
            <person name="Goodwin L."/>
            <person name="Chen A."/>
            <person name="Palaniappan K."/>
            <person name="Land M."/>
            <person name="Hauser L."/>
            <person name="Chang Y.J."/>
            <person name="Jeffries C.D."/>
            <person name="Rohde M."/>
            <person name="Goker M."/>
            <person name="Tindall B.J."/>
            <person name="Detter J.C."/>
            <person name="Woyke T."/>
            <person name="Bristow J."/>
            <person name="Eisen J.A."/>
            <person name="Markowitz V."/>
            <person name="Hugenholtz P."/>
            <person name="Klenk H.P."/>
            <person name="Kyrpides N.C."/>
        </authorList>
    </citation>
    <scope>NUCLEOTIDE SEQUENCE [LARGE SCALE GENOMIC DNA]</scope>
    <source>
        <strain evidence="3">DSM 17132 / JCM 16389 / KACC 11308 / NBRC 106382 / 4M15</strain>
    </source>
</reference>
<dbReference type="Proteomes" id="UP000007435">
    <property type="component" value="Chromosome"/>
</dbReference>
<dbReference type="eggNOG" id="COG3279">
    <property type="taxonomic scope" value="Bacteria"/>
</dbReference>
<organism evidence="2 3">
    <name type="scientific">Leadbetterella byssophila (strain DSM 17132 / JCM 16389 / KACC 11308 / NBRC 106382 / 4M15)</name>
    <dbReference type="NCBI Taxonomy" id="649349"/>
    <lineage>
        <taxon>Bacteria</taxon>
        <taxon>Pseudomonadati</taxon>
        <taxon>Bacteroidota</taxon>
        <taxon>Cytophagia</taxon>
        <taxon>Cytophagales</taxon>
        <taxon>Leadbetterellaceae</taxon>
        <taxon>Leadbetterella</taxon>
    </lineage>
</organism>
<dbReference type="SMART" id="SM00850">
    <property type="entry name" value="LytTR"/>
    <property type="match status" value="1"/>
</dbReference>
<dbReference type="STRING" id="649349.Lbys_1275"/>
<dbReference type="KEGG" id="lby:Lbys_1275"/>